<dbReference type="NCBIfam" id="TIGR01683">
    <property type="entry name" value="thiS"/>
    <property type="match status" value="1"/>
</dbReference>
<dbReference type="Pfam" id="PF02597">
    <property type="entry name" value="ThiS"/>
    <property type="match status" value="1"/>
</dbReference>
<proteinExistence type="predicted"/>
<dbReference type="SUPFAM" id="SSF54285">
    <property type="entry name" value="MoaD/ThiS"/>
    <property type="match status" value="1"/>
</dbReference>
<name>A0A7V2SVJ2_9BACT</name>
<comment type="caution">
    <text evidence="1">The sequence shown here is derived from an EMBL/GenBank/DDBJ whole genome shotgun (WGS) entry which is preliminary data.</text>
</comment>
<dbReference type="Proteomes" id="UP000885797">
    <property type="component" value="Unassembled WGS sequence"/>
</dbReference>
<dbReference type="EMBL" id="DRND01000188">
    <property type="protein sequence ID" value="HFC46685.1"/>
    <property type="molecule type" value="Genomic_DNA"/>
</dbReference>
<evidence type="ECO:0000313" key="1">
    <source>
        <dbReference type="EMBL" id="HFC46685.1"/>
    </source>
</evidence>
<protein>
    <submittedName>
        <fullName evidence="1">Sulfur carrier protein ThiS</fullName>
    </submittedName>
</protein>
<dbReference type="CDD" id="cd00565">
    <property type="entry name" value="Ubl_ThiS"/>
    <property type="match status" value="1"/>
</dbReference>
<dbReference type="InterPro" id="IPR012675">
    <property type="entry name" value="Beta-grasp_dom_sf"/>
</dbReference>
<gene>
    <name evidence="1" type="primary">thiS</name>
    <name evidence="1" type="ORF">ENJ63_02255</name>
</gene>
<sequence>MVVQAMKVTINGKEQEVSGIKSVRDLLDHLGLDCSKVAVEVNSCVIKRDEYDQTAISHGDVVEIVRFVGGG</sequence>
<organism evidence="1">
    <name type="scientific">Dissulfuribacter thermophilus</name>
    <dbReference type="NCBI Taxonomy" id="1156395"/>
    <lineage>
        <taxon>Bacteria</taxon>
        <taxon>Pseudomonadati</taxon>
        <taxon>Thermodesulfobacteriota</taxon>
        <taxon>Dissulfuribacteria</taxon>
        <taxon>Dissulfuribacterales</taxon>
        <taxon>Dissulfuribacteraceae</taxon>
        <taxon>Dissulfuribacter</taxon>
    </lineage>
</organism>
<reference evidence="1" key="1">
    <citation type="journal article" date="2020" name="mSystems">
        <title>Genome- and Community-Level Interaction Insights into Carbon Utilization and Element Cycling Functions of Hydrothermarchaeota in Hydrothermal Sediment.</title>
        <authorList>
            <person name="Zhou Z."/>
            <person name="Liu Y."/>
            <person name="Xu W."/>
            <person name="Pan J."/>
            <person name="Luo Z.H."/>
            <person name="Li M."/>
        </authorList>
    </citation>
    <scope>NUCLEOTIDE SEQUENCE [LARGE SCALE GENOMIC DNA]</scope>
    <source>
        <strain evidence="1">HyVt-503</strain>
    </source>
</reference>
<dbReference type="AlphaFoldDB" id="A0A7V2SVJ2"/>
<dbReference type="PANTHER" id="PTHR34472">
    <property type="entry name" value="SULFUR CARRIER PROTEIN THIS"/>
    <property type="match status" value="1"/>
</dbReference>
<dbReference type="InterPro" id="IPR010035">
    <property type="entry name" value="Thi_S"/>
</dbReference>
<accession>A0A7V2SVJ2</accession>
<dbReference type="InterPro" id="IPR003749">
    <property type="entry name" value="ThiS/MoaD-like"/>
</dbReference>
<dbReference type="Gene3D" id="3.10.20.30">
    <property type="match status" value="1"/>
</dbReference>
<dbReference type="PANTHER" id="PTHR34472:SF1">
    <property type="entry name" value="SULFUR CARRIER PROTEIN THIS"/>
    <property type="match status" value="1"/>
</dbReference>
<dbReference type="InterPro" id="IPR016155">
    <property type="entry name" value="Mopterin_synth/thiamin_S_b"/>
</dbReference>